<comment type="caution">
    <text evidence="1">The sequence shown here is derived from an EMBL/GenBank/DDBJ whole genome shotgun (WGS) entry which is preliminary data.</text>
</comment>
<evidence type="ECO:0000313" key="1">
    <source>
        <dbReference type="EMBL" id="KAJ8126092.1"/>
    </source>
</evidence>
<accession>A0ACC2JFC3</accession>
<evidence type="ECO:0000313" key="2">
    <source>
        <dbReference type="Proteomes" id="UP001153332"/>
    </source>
</evidence>
<keyword evidence="2" id="KW-1185">Reference proteome</keyword>
<dbReference type="Proteomes" id="UP001153332">
    <property type="component" value="Unassembled WGS sequence"/>
</dbReference>
<gene>
    <name evidence="1" type="ORF">O1611_g7546</name>
</gene>
<reference evidence="1" key="1">
    <citation type="submission" date="2022-12" db="EMBL/GenBank/DDBJ databases">
        <title>Genome Sequence of Lasiodiplodia mahajangana.</title>
        <authorList>
            <person name="Buettner E."/>
        </authorList>
    </citation>
    <scope>NUCLEOTIDE SEQUENCE</scope>
    <source>
        <strain evidence="1">VT137</strain>
    </source>
</reference>
<dbReference type="EMBL" id="JAPUUL010002026">
    <property type="protein sequence ID" value="KAJ8126092.1"/>
    <property type="molecule type" value="Genomic_DNA"/>
</dbReference>
<proteinExistence type="predicted"/>
<name>A0ACC2JFC3_9PEZI</name>
<organism evidence="1 2">
    <name type="scientific">Lasiodiplodia mahajangana</name>
    <dbReference type="NCBI Taxonomy" id="1108764"/>
    <lineage>
        <taxon>Eukaryota</taxon>
        <taxon>Fungi</taxon>
        <taxon>Dikarya</taxon>
        <taxon>Ascomycota</taxon>
        <taxon>Pezizomycotina</taxon>
        <taxon>Dothideomycetes</taxon>
        <taxon>Dothideomycetes incertae sedis</taxon>
        <taxon>Botryosphaeriales</taxon>
        <taxon>Botryosphaeriaceae</taxon>
        <taxon>Lasiodiplodia</taxon>
    </lineage>
</organism>
<protein>
    <submittedName>
        <fullName evidence="1">Uncharacterized protein</fullName>
    </submittedName>
</protein>
<sequence>MAPAPSTVGGHYSTPLHAVLDLGFPLDAVIWLMERSPRSLLAFNVAGRIPLSVAILRSSRDIAKAVFEKTKSLHPGSDRSYDWIFSLQDHQGLTLLHYAVMSGSFEMVLSILSWFKGDLEDPDGVLRFLISAVDVDGWTPLHWACRRGSNEIVKILLDNNASIEATTYEGWTPRQVAIIHGFEDFEYIKSLSITNDRAATNDDFRLPDNYQRRDSGYCDVCYTVRRVLLLVAKILTDFDQNLGPPLDVLPLPK</sequence>